<name>A0A0F7L8E4_9VIRU</name>
<dbReference type="EMBL" id="KR029598">
    <property type="protein sequence ID" value="AKH47818.1"/>
    <property type="molecule type" value="Genomic_DNA"/>
</dbReference>
<reference evidence="1" key="2">
    <citation type="submission" date="2015-03" db="EMBL/GenBank/DDBJ databases">
        <authorList>
            <person name="Chow C.-E.T."/>
            <person name="Winget D.M."/>
            <person name="White R.A.III."/>
            <person name="Hallam S.J."/>
            <person name="Suttle C.A."/>
        </authorList>
    </citation>
    <scope>NUCLEOTIDE SEQUENCE</scope>
    <source>
        <strain evidence="1">Oxic1_3</strain>
    </source>
</reference>
<evidence type="ECO:0000313" key="1">
    <source>
        <dbReference type="EMBL" id="AKH47818.1"/>
    </source>
</evidence>
<accession>A0A0F7L8E4</accession>
<sequence length="56" mass="6411">MKGQEIGLELMCKLIRVVCFALMDGLVILCCKFMVEQLESQVVRVVFYGKLLVMEL</sequence>
<protein>
    <submittedName>
        <fullName evidence="1">Uncharacterized protein</fullName>
    </submittedName>
</protein>
<proteinExistence type="predicted"/>
<reference evidence="1" key="1">
    <citation type="journal article" date="2015" name="Front. Microbiol.">
        <title>Combining genomic sequencing methods to explore viral diversity and reveal potential virus-host interactions.</title>
        <authorList>
            <person name="Chow C.E."/>
            <person name="Winget D.M."/>
            <person name="White R.A.III."/>
            <person name="Hallam S.J."/>
            <person name="Suttle C.A."/>
        </authorList>
    </citation>
    <scope>NUCLEOTIDE SEQUENCE</scope>
    <source>
        <strain evidence="1">Oxic1_3</strain>
    </source>
</reference>
<organism evidence="1">
    <name type="scientific">uncultured marine virus</name>
    <dbReference type="NCBI Taxonomy" id="186617"/>
    <lineage>
        <taxon>Viruses</taxon>
        <taxon>environmental samples</taxon>
    </lineage>
</organism>